<dbReference type="InterPro" id="IPR051918">
    <property type="entry name" value="STPP_CPPED1"/>
</dbReference>
<feature type="domain" description="Calcineurin-like phosphoesterase" evidence="3">
    <location>
        <begin position="104"/>
        <end position="322"/>
    </location>
</feature>
<dbReference type="OrthoDB" id="9772095at2"/>
<dbReference type="EMBL" id="RZNC01000002">
    <property type="protein sequence ID" value="RWZ64516.1"/>
    <property type="molecule type" value="Genomic_DNA"/>
</dbReference>
<feature type="compositionally biased region" description="Low complexity" evidence="1">
    <location>
        <begin position="830"/>
        <end position="843"/>
    </location>
</feature>
<keyword evidence="2" id="KW-0472">Membrane</keyword>
<name>A0A444QD34_9MICO</name>
<protein>
    <submittedName>
        <fullName evidence="4">Cell wall anchor protein</fullName>
    </submittedName>
</protein>
<dbReference type="SUPFAM" id="SSF56300">
    <property type="entry name" value="Metallo-dependent phosphatases"/>
    <property type="match status" value="1"/>
</dbReference>
<evidence type="ECO:0000259" key="3">
    <source>
        <dbReference type="Pfam" id="PF00149"/>
    </source>
</evidence>
<dbReference type="InterPro" id="IPR013783">
    <property type="entry name" value="Ig-like_fold"/>
</dbReference>
<dbReference type="InterPro" id="IPR013320">
    <property type="entry name" value="ConA-like_dom_sf"/>
</dbReference>
<dbReference type="Gene3D" id="2.60.120.200">
    <property type="match status" value="1"/>
</dbReference>
<keyword evidence="2" id="KW-1133">Transmembrane helix</keyword>
<dbReference type="Gene3D" id="3.60.21.10">
    <property type="match status" value="1"/>
</dbReference>
<dbReference type="GO" id="GO:0016787">
    <property type="term" value="F:hydrolase activity"/>
    <property type="evidence" value="ECO:0007669"/>
    <property type="project" value="InterPro"/>
</dbReference>
<dbReference type="Pfam" id="PF00149">
    <property type="entry name" value="Metallophos"/>
    <property type="match status" value="1"/>
</dbReference>
<proteinExistence type="predicted"/>
<comment type="caution">
    <text evidence="4">The sequence shown here is derived from an EMBL/GenBank/DDBJ whole genome shotgun (WGS) entry which is preliminary data.</text>
</comment>
<dbReference type="Pfam" id="PF13385">
    <property type="entry name" value="Laminin_G_3"/>
    <property type="match status" value="1"/>
</dbReference>
<evidence type="ECO:0000256" key="1">
    <source>
        <dbReference type="SAM" id="MobiDB-lite"/>
    </source>
</evidence>
<organism evidence="4 5">
    <name type="scientific">Labedella populi</name>
    <dbReference type="NCBI Taxonomy" id="2498850"/>
    <lineage>
        <taxon>Bacteria</taxon>
        <taxon>Bacillati</taxon>
        <taxon>Actinomycetota</taxon>
        <taxon>Actinomycetes</taxon>
        <taxon>Micrococcales</taxon>
        <taxon>Microbacteriaceae</taxon>
        <taxon>Labedella</taxon>
    </lineage>
</organism>
<reference evidence="4 5" key="1">
    <citation type="submission" date="2018-12" db="EMBL/GenBank/DDBJ databases">
        <authorList>
            <person name="Li F."/>
        </authorList>
    </citation>
    <scope>NUCLEOTIDE SEQUENCE [LARGE SCALE GENOMIC DNA]</scope>
    <source>
        <strain evidence="4 5">8H24J-4-2</strain>
    </source>
</reference>
<keyword evidence="5" id="KW-1185">Reference proteome</keyword>
<dbReference type="InterPro" id="IPR029052">
    <property type="entry name" value="Metallo-depent_PP-like"/>
</dbReference>
<dbReference type="Gene3D" id="2.60.40.10">
    <property type="entry name" value="Immunoglobulins"/>
    <property type="match status" value="1"/>
</dbReference>
<keyword evidence="2" id="KW-0812">Transmembrane</keyword>
<dbReference type="PANTHER" id="PTHR43143">
    <property type="entry name" value="METALLOPHOSPHOESTERASE, CALCINEURIN SUPERFAMILY"/>
    <property type="match status" value="1"/>
</dbReference>
<dbReference type="AlphaFoldDB" id="A0A444QD34"/>
<feature type="compositionally biased region" description="Low complexity" evidence="1">
    <location>
        <begin position="16"/>
        <end position="32"/>
    </location>
</feature>
<evidence type="ECO:0000313" key="5">
    <source>
        <dbReference type="Proteomes" id="UP000288603"/>
    </source>
</evidence>
<feature type="compositionally biased region" description="Acidic residues" evidence="1">
    <location>
        <begin position="844"/>
        <end position="856"/>
    </location>
</feature>
<evidence type="ECO:0000313" key="4">
    <source>
        <dbReference type="EMBL" id="RWZ64516.1"/>
    </source>
</evidence>
<feature type="transmembrane region" description="Helical" evidence="2">
    <location>
        <begin position="871"/>
        <end position="892"/>
    </location>
</feature>
<accession>A0A444QD34</accession>
<gene>
    <name evidence="4" type="ORF">ELQ92_07080</name>
</gene>
<evidence type="ECO:0000256" key="2">
    <source>
        <dbReference type="SAM" id="Phobius"/>
    </source>
</evidence>
<dbReference type="GO" id="GO:0005975">
    <property type="term" value="P:carbohydrate metabolic process"/>
    <property type="evidence" value="ECO:0007669"/>
    <property type="project" value="UniProtKB-ARBA"/>
</dbReference>
<feature type="region of interest" description="Disordered" evidence="1">
    <location>
        <begin position="822"/>
        <end position="861"/>
    </location>
</feature>
<dbReference type="SUPFAM" id="SSF49899">
    <property type="entry name" value="Concanavalin A-like lectins/glucanases"/>
    <property type="match status" value="1"/>
</dbReference>
<dbReference type="InterPro" id="IPR004843">
    <property type="entry name" value="Calcineurin-like_PHP"/>
</dbReference>
<feature type="region of interest" description="Disordered" evidence="1">
    <location>
        <begin position="1"/>
        <end position="65"/>
    </location>
</feature>
<sequence length="901" mass="95313">MIPSTYPAFTHGTGAGATRVTRGSRRAGSVGTFPSGALTSTRHTPKDTPVHSSPSAHVGGSGRRRLAARGTAAAAAGAVALSLFAAAPGTPAVAAPEDLASRFTFAVLPDTQFYSRYSSDQFVPRYGTDPFRVQTEFLAENADALNIPFVAHLGDVVDRVGTTREWEAADVAMRTLDEAPLPYSILPGNHDVRNSNDQLSDVDYDLANEPFLDWFGPDRAAGVSTFEGSDPTGLSQYHVFEAEGQEFMVLAMTWRASEQTFQWARDAMAAHPDVPVILTTHSLLNIDADQETPRDTEYGDKLWTDLIAPSDQIFLTLNGHFHGATKQTKMNNAGHPVTQVLMDYQMAYEGGNGYLGLMEFDLTGNAINVQTASPWVVAKPQETLTSYDQPFLEAPGQQFTIDIDFAERFAAFDPSFTAGEPTQPKLTQVARDILLDGFEGPDPVSTELPGNSLDYLEADGTVAHWRMGSLDEGVLPEGGVVPDVANGNDLTRATLEESGSTTAEVGDVTIVKDDVHGYSSDGAAMCFSNADQAAGRFSYLETAVDAPANDETFEDGYTLETFLKLDDSWTADKNGWSKAIVRSGNRSELPGMPWSQWDLTASPAALGISNLREFQYTEVPVETTKGDRTAWSGEIMTESWAHVAIVNDPGTSTTTMYVDGAPVLRNATDTLGQSINENTTWLFGADFVDNAARNGWNGCIGETRVLDHATGPAEWLTQRADLSTLSVDAPTGTLPWDTELTELSGTGFPGAEVTIADAPVDAAARAAGDLMGSTTVAEDGTWTVSFAGPLAAGDYDGSVFQALGARASDAVALDFAIAAAPAEPTPEPSLPGTGPDGPTIPGDSDGDSPADGDDAAGDSAGDDLAVTGATVAPWLVGSAIALLLAGAVIVIARARREHTTD</sequence>
<dbReference type="Proteomes" id="UP000288603">
    <property type="component" value="Unassembled WGS sequence"/>
</dbReference>
<dbReference type="PANTHER" id="PTHR43143:SF5">
    <property type="entry name" value="SECRETED PROTEIN"/>
    <property type="match status" value="1"/>
</dbReference>